<dbReference type="RefSeq" id="WP_092123513.1">
    <property type="nucleotide sequence ID" value="NZ_FMXO01000020.1"/>
</dbReference>
<dbReference type="PROSITE" id="PS51257">
    <property type="entry name" value="PROKAR_LIPOPROTEIN"/>
    <property type="match status" value="1"/>
</dbReference>
<dbReference type="OrthoDB" id="9795827at2"/>
<dbReference type="EMBL" id="FMXO01000020">
    <property type="protein sequence ID" value="SDB59019.1"/>
    <property type="molecule type" value="Genomic_DNA"/>
</dbReference>
<proteinExistence type="predicted"/>
<accession>A0A1G6ENE8</accession>
<dbReference type="Gene3D" id="2.30.42.10">
    <property type="match status" value="1"/>
</dbReference>
<protein>
    <submittedName>
        <fullName evidence="2">Uncharacterized iron-regulated protein</fullName>
    </submittedName>
</protein>
<name>A0A1G6ENE8_9BACT</name>
<dbReference type="InterPro" id="IPR036034">
    <property type="entry name" value="PDZ_sf"/>
</dbReference>
<dbReference type="Gene3D" id="3.40.50.11550">
    <property type="match status" value="1"/>
</dbReference>
<dbReference type="Proteomes" id="UP000198771">
    <property type="component" value="Unassembled WGS sequence"/>
</dbReference>
<evidence type="ECO:0000313" key="2">
    <source>
        <dbReference type="EMBL" id="SDB59019.1"/>
    </source>
</evidence>
<gene>
    <name evidence="2" type="ORF">SAMN05660653_02995</name>
</gene>
<dbReference type="Pfam" id="PF04187">
    <property type="entry name" value="Cofac_haem_bdg"/>
    <property type="match status" value="1"/>
</dbReference>
<dbReference type="SUPFAM" id="SSF159501">
    <property type="entry name" value="EreA/ChaN-like"/>
    <property type="match status" value="1"/>
</dbReference>
<dbReference type="AlphaFoldDB" id="A0A1G6ENE8"/>
<dbReference type="SMART" id="SM00228">
    <property type="entry name" value="PDZ"/>
    <property type="match status" value="1"/>
</dbReference>
<dbReference type="SUPFAM" id="SSF50156">
    <property type="entry name" value="PDZ domain-like"/>
    <property type="match status" value="1"/>
</dbReference>
<evidence type="ECO:0000259" key="1">
    <source>
        <dbReference type="PROSITE" id="PS50106"/>
    </source>
</evidence>
<dbReference type="InterPro" id="IPR007314">
    <property type="entry name" value="Cofac_haem-bd_dom"/>
</dbReference>
<organism evidence="2 3">
    <name type="scientific">Desulfonatronum thiosulfatophilum</name>
    <dbReference type="NCBI Taxonomy" id="617002"/>
    <lineage>
        <taxon>Bacteria</taxon>
        <taxon>Pseudomonadati</taxon>
        <taxon>Thermodesulfobacteriota</taxon>
        <taxon>Desulfovibrionia</taxon>
        <taxon>Desulfovibrionales</taxon>
        <taxon>Desulfonatronaceae</taxon>
        <taxon>Desulfonatronum</taxon>
    </lineage>
</organism>
<dbReference type="InterPro" id="IPR001478">
    <property type="entry name" value="PDZ"/>
</dbReference>
<dbReference type="PROSITE" id="PS50106">
    <property type="entry name" value="PDZ"/>
    <property type="match status" value="1"/>
</dbReference>
<dbReference type="STRING" id="617002.SAMN05660653_02995"/>
<reference evidence="2 3" key="1">
    <citation type="submission" date="2016-10" db="EMBL/GenBank/DDBJ databases">
        <authorList>
            <person name="de Groot N.N."/>
        </authorList>
    </citation>
    <scope>NUCLEOTIDE SEQUENCE [LARGE SCALE GENOMIC DNA]</scope>
    <source>
        <strain evidence="2 3">ASO4-2</strain>
    </source>
</reference>
<dbReference type="Pfam" id="PF17820">
    <property type="entry name" value="PDZ_6"/>
    <property type="match status" value="1"/>
</dbReference>
<dbReference type="InterPro" id="IPR041489">
    <property type="entry name" value="PDZ_6"/>
</dbReference>
<sequence>MGLIPFRALPCILLLMVLSAGCARLHPPIAQPPETTLPGTPGTLFLADGRHLAKDDLARLVPDHDFILIGESHINSCDHRFQNDALLALSTSNQDLALGLEMVPWSAQDILDDFNRGVIDLEELEENLGWREYWGYSFSLYSPILARARELTIPVLGLNVPKELLHRVRTDGMESILPDERGLLPHVVIPPPPRQKALLEEEFSLHVELMPERTAEAGFELERFMLVQSLWDTQMAFSAAHWKNTLERTVVILAGSGHVEHGYGIPHRLRVLEPDSRILTLVPWRGGPGPDPDSGDLFYFCPEQPRRLGMVIAWIDDQAVLSSVLPGSLAEQAGLQPGDVLITANDKPVTTMEVLHQAGMHAVGAREPLHLEIARNGTQLLLEVIFP</sequence>
<evidence type="ECO:0000313" key="3">
    <source>
        <dbReference type="Proteomes" id="UP000198771"/>
    </source>
</evidence>
<keyword evidence="3" id="KW-1185">Reference proteome</keyword>
<dbReference type="CDD" id="cd14727">
    <property type="entry name" value="ChanN-like"/>
    <property type="match status" value="1"/>
</dbReference>
<feature type="domain" description="PDZ" evidence="1">
    <location>
        <begin position="308"/>
        <end position="377"/>
    </location>
</feature>